<reference evidence="1 2" key="1">
    <citation type="journal article" date="2014" name="Genome Biol. Evol.">
        <title>Molecular evolution of the substrate utilization strategies and putative virulence factors in mosquito-associated Spiroplasma species.</title>
        <authorList>
            <person name="Chang T.H."/>
            <person name="Lo W.S."/>
            <person name="Ku C."/>
            <person name="Chen L.L."/>
            <person name="Kuo C.H."/>
        </authorList>
    </citation>
    <scope>NUCLEOTIDE SEQUENCE [LARGE SCALE GENOMIC DNA]</scope>
    <source>
        <strain evidence="1">Ar-1343</strain>
    </source>
</reference>
<keyword evidence="2" id="KW-1185">Reference proteome</keyword>
<dbReference type="eggNOG" id="COG0561">
    <property type="taxonomic scope" value="Bacteria"/>
</dbReference>
<evidence type="ECO:0000313" key="2">
    <source>
        <dbReference type="Proteomes" id="UP000019265"/>
    </source>
</evidence>
<dbReference type="NCBIfam" id="TIGR00099">
    <property type="entry name" value="Cof-subfamily"/>
    <property type="match status" value="1"/>
</dbReference>
<dbReference type="SUPFAM" id="SSF56784">
    <property type="entry name" value="HAD-like"/>
    <property type="match status" value="1"/>
</dbReference>
<sequence length="272" mass="30880">MIKMIVVDIDGTLALKKSKVSKENIAAIQKAKDQGISVVIATGRNITKIRKVAEQINSHNDKSPIISLNGGMIHYWDENNDLNITYKKGFEKSQSDIVFEAAKQNKILLFSYCEDDRYAYVNKKRGLFVWVLRRISKRKALLFDKTDKPMTIMKFICYGKSENMKSFRQEMEKHKFETFSWSYIAKGTTNLEVNPPGVDKSTALKMVADKMKIKPEEIIYFGDGENDLRALQWSGTGVAMGNAPDAIKESANEVTLHHKKHGVAVKINEILK</sequence>
<evidence type="ECO:0000313" key="1">
    <source>
        <dbReference type="EMBL" id="AHI53602.1"/>
    </source>
</evidence>
<proteinExistence type="predicted"/>
<dbReference type="GO" id="GO:0000287">
    <property type="term" value="F:magnesium ion binding"/>
    <property type="evidence" value="ECO:0007669"/>
    <property type="project" value="TreeGrafter"/>
</dbReference>
<dbReference type="InterPro" id="IPR000150">
    <property type="entry name" value="Cof"/>
</dbReference>
<gene>
    <name evidence="1" type="primary">had</name>
    <name evidence="1" type="ORF">SSABA_v1c01900</name>
</gene>
<dbReference type="SFLD" id="SFLDG01140">
    <property type="entry name" value="C2.B:_Phosphomannomutase_and_P"/>
    <property type="match status" value="1"/>
</dbReference>
<protein>
    <submittedName>
        <fullName evidence="1">HAD superfamily hydrolase</fullName>
    </submittedName>
</protein>
<dbReference type="OrthoDB" id="384659at2"/>
<dbReference type="PANTHER" id="PTHR10000">
    <property type="entry name" value="PHOSPHOSERINE PHOSPHATASE"/>
    <property type="match status" value="1"/>
</dbReference>
<dbReference type="SFLD" id="SFLDS00003">
    <property type="entry name" value="Haloacid_Dehalogenase"/>
    <property type="match status" value="1"/>
</dbReference>
<accession>W6A9A0</accession>
<dbReference type="EMBL" id="CP006934">
    <property type="protein sequence ID" value="AHI53602.1"/>
    <property type="molecule type" value="Genomic_DNA"/>
</dbReference>
<dbReference type="InterPro" id="IPR023214">
    <property type="entry name" value="HAD_sf"/>
</dbReference>
<dbReference type="Gene3D" id="3.30.1240.10">
    <property type="match status" value="1"/>
</dbReference>
<dbReference type="STRING" id="1276257.SSABA_v1c01900"/>
<dbReference type="Proteomes" id="UP000019265">
    <property type="component" value="Chromosome"/>
</dbReference>
<dbReference type="Gene3D" id="3.40.50.1000">
    <property type="entry name" value="HAD superfamily/HAD-like"/>
    <property type="match status" value="1"/>
</dbReference>
<organism evidence="1 2">
    <name type="scientific">Spiroplasma sabaudiense Ar-1343</name>
    <dbReference type="NCBI Taxonomy" id="1276257"/>
    <lineage>
        <taxon>Bacteria</taxon>
        <taxon>Bacillati</taxon>
        <taxon>Mycoplasmatota</taxon>
        <taxon>Mollicutes</taxon>
        <taxon>Entomoplasmatales</taxon>
        <taxon>Spiroplasmataceae</taxon>
        <taxon>Spiroplasma</taxon>
    </lineage>
</organism>
<dbReference type="GO" id="GO:0005829">
    <property type="term" value="C:cytosol"/>
    <property type="evidence" value="ECO:0007669"/>
    <property type="project" value="TreeGrafter"/>
</dbReference>
<dbReference type="HOGENOM" id="CLU_044146_0_2_14"/>
<dbReference type="NCBIfam" id="TIGR01484">
    <property type="entry name" value="HAD-SF-IIB"/>
    <property type="match status" value="1"/>
</dbReference>
<dbReference type="RefSeq" id="WP_025250738.1">
    <property type="nucleotide sequence ID" value="NZ_CP006934.1"/>
</dbReference>
<dbReference type="CDD" id="cd07516">
    <property type="entry name" value="HAD_Pase"/>
    <property type="match status" value="1"/>
</dbReference>
<keyword evidence="1" id="KW-0378">Hydrolase</keyword>
<dbReference type="GO" id="GO:0016791">
    <property type="term" value="F:phosphatase activity"/>
    <property type="evidence" value="ECO:0007669"/>
    <property type="project" value="TreeGrafter"/>
</dbReference>
<dbReference type="InterPro" id="IPR036412">
    <property type="entry name" value="HAD-like_sf"/>
</dbReference>
<name>W6A9A0_9MOLU</name>
<dbReference type="Pfam" id="PF08282">
    <property type="entry name" value="Hydrolase_3"/>
    <property type="match status" value="1"/>
</dbReference>
<dbReference type="AlphaFoldDB" id="W6A9A0"/>
<dbReference type="KEGG" id="ssab:SSABA_v1c01900"/>
<dbReference type="PATRIC" id="fig|1276257.3.peg.195"/>
<dbReference type="InterPro" id="IPR006379">
    <property type="entry name" value="HAD-SF_hydro_IIB"/>
</dbReference>
<dbReference type="PANTHER" id="PTHR10000:SF8">
    <property type="entry name" value="HAD SUPERFAMILY HYDROLASE-LIKE, TYPE 3"/>
    <property type="match status" value="1"/>
</dbReference>